<protein>
    <submittedName>
        <fullName evidence="1">Uncharacterized protein</fullName>
    </submittedName>
</protein>
<accession>A0A2T6GPL9</accession>
<dbReference type="EMBL" id="PYJM01000002">
    <property type="protein sequence ID" value="PUA46109.1"/>
    <property type="molecule type" value="Genomic_DNA"/>
</dbReference>
<organism evidence="1 2">
    <name type="scientific">Pseudomonas protegens</name>
    <dbReference type="NCBI Taxonomy" id="380021"/>
    <lineage>
        <taxon>Bacteria</taxon>
        <taxon>Pseudomonadati</taxon>
        <taxon>Pseudomonadota</taxon>
        <taxon>Gammaproteobacteria</taxon>
        <taxon>Pseudomonadales</taxon>
        <taxon>Pseudomonadaceae</taxon>
        <taxon>Pseudomonas</taxon>
    </lineage>
</organism>
<sequence length="75" mass="7984">MGKTSKRSLESIETSALAITTFRPKIRVGPSTTSRSSKPPLAGKVNRCTRTAAITRFVGGRLSSEGDLAPGFMED</sequence>
<reference evidence="1 2" key="1">
    <citation type="submission" date="2018-03" db="EMBL/GenBank/DDBJ databases">
        <title>Draft genome sequence of the plant growth promoting rhizobacterium Pseudomonas protegens strain BNJ-SS-45 isolated from wheat (Triticum aestivum) rhizosphere.</title>
        <authorList>
            <person name="Bajpai A."/>
            <person name="Shende K."/>
            <person name="Meena N."/>
            <person name="Upadhyayula S.R."/>
            <person name="Suravajhala P."/>
            <person name="Medicherla K.M."/>
            <person name="Johri B.N."/>
        </authorList>
    </citation>
    <scope>NUCLEOTIDE SEQUENCE [LARGE SCALE GENOMIC DNA]</scope>
    <source>
        <strain evidence="1 2">BNJ-SS-45</strain>
    </source>
</reference>
<proteinExistence type="predicted"/>
<comment type="caution">
    <text evidence="1">The sequence shown here is derived from an EMBL/GenBank/DDBJ whole genome shotgun (WGS) entry which is preliminary data.</text>
</comment>
<name>A0A2T6GPL9_9PSED</name>
<evidence type="ECO:0000313" key="2">
    <source>
        <dbReference type="Proteomes" id="UP000244178"/>
    </source>
</evidence>
<dbReference type="AlphaFoldDB" id="A0A2T6GPL9"/>
<evidence type="ECO:0000313" key="1">
    <source>
        <dbReference type="EMBL" id="PUA46109.1"/>
    </source>
</evidence>
<gene>
    <name evidence="1" type="ORF">C5U62_11690</name>
</gene>
<dbReference type="Proteomes" id="UP000244178">
    <property type="component" value="Unassembled WGS sequence"/>
</dbReference>